<reference evidence="3 4" key="1">
    <citation type="submission" date="2016-10" db="EMBL/GenBank/DDBJ databases">
        <authorList>
            <person name="de Groot N.N."/>
        </authorList>
    </citation>
    <scope>NUCLEOTIDE SEQUENCE [LARGE SCALE GENOMIC DNA]</scope>
    <source>
        <strain evidence="3 4">CGMCC 1.6133</strain>
    </source>
</reference>
<dbReference type="STRING" id="376427.SAMN04487954_106178"/>
<dbReference type="Proteomes" id="UP000198525">
    <property type="component" value="Unassembled WGS sequence"/>
</dbReference>
<feature type="transmembrane region" description="Helical" evidence="1">
    <location>
        <begin position="222"/>
        <end position="247"/>
    </location>
</feature>
<sequence length="627" mass="69922">MLTFRSLVRSVLRSLREHLRPLIAYHLFFTLLASSLLLPGVAWTLSHLLGRFDRAILSTGELLDLLLSPGGVLWALLATGLTFLVLYLQQAGMILVAIRRRDNHFQLAFIALWQTLHRLPALAGLVVLQVGAHLLLLVPLALGLGWLYGVFLGGFDPYYVQSVRPPAFWQYLGVALPLTLLWAVVAGHLYVRWILALPIVTLERHRPLAALRRSYRLTRGRSWALTIAVITLLLAIIALPLISSNLFERLFAPLLWWLPERNAVLVPATLVYVAAYVLVTLAITFLGIAANALLSACLYLRLAHREPHPESPPADAHPGRLAWAVELSVVLFALSQAWWIVNSFELRDEVTIIAHRGSSMRAPENTLSAVNRAIDEQADSVEIDVRLSADDEVVLYHDSSLQRLTGNPQQVGELTLEELREFDVGQWFGDAFVGEKIPTLADAFAITRGRATLMIDMKPDAGREVALAEAVVEAMQQEAALRHACRATLSVPLSAAHCGNPDVIGETRLAVAQPWLIEAIRLREPSLRITLLAQLILPGTLERRGFDALGLRYNRITEREIRLASHFDYEVHAWTVNDPREMSRMIDLGVDAIITDRPDRLAALMDQRSELSDGELLLVKLRNWLSS</sequence>
<keyword evidence="1" id="KW-1133">Transmembrane helix</keyword>
<dbReference type="InterPro" id="IPR018476">
    <property type="entry name" value="GlyceroP-diester-Pdiesterase_M"/>
</dbReference>
<dbReference type="Pfam" id="PF03009">
    <property type="entry name" value="GDPD"/>
    <property type="match status" value="1"/>
</dbReference>
<dbReference type="PANTHER" id="PTHR46211">
    <property type="entry name" value="GLYCEROPHOSPHORYL DIESTER PHOSPHODIESTERASE"/>
    <property type="match status" value="1"/>
</dbReference>
<dbReference type="Gene3D" id="3.20.20.190">
    <property type="entry name" value="Phosphatidylinositol (PI) phosphodiesterase"/>
    <property type="match status" value="1"/>
</dbReference>
<dbReference type="Pfam" id="PF10110">
    <property type="entry name" value="GPDPase_memb"/>
    <property type="match status" value="1"/>
</dbReference>
<name>A0A1G8VE46_9GAMM</name>
<dbReference type="OrthoDB" id="9795622at2"/>
<dbReference type="GO" id="GO:0008081">
    <property type="term" value="F:phosphoric diester hydrolase activity"/>
    <property type="evidence" value="ECO:0007669"/>
    <property type="project" value="InterPro"/>
</dbReference>
<gene>
    <name evidence="3" type="ORF">SAMN04487954_106178</name>
</gene>
<keyword evidence="1" id="KW-0812">Transmembrane</keyword>
<feature type="transmembrane region" description="Helical" evidence="1">
    <location>
        <begin position="168"/>
        <end position="201"/>
    </location>
</feature>
<feature type="transmembrane region" description="Helical" evidence="1">
    <location>
        <begin position="21"/>
        <end position="45"/>
    </location>
</feature>
<proteinExistence type="predicted"/>
<dbReference type="InterPro" id="IPR030395">
    <property type="entry name" value="GP_PDE_dom"/>
</dbReference>
<dbReference type="PROSITE" id="PS51704">
    <property type="entry name" value="GP_PDE"/>
    <property type="match status" value="1"/>
</dbReference>
<organism evidence="3 4">
    <name type="scientific">Billgrantia gudaonensis</name>
    <dbReference type="NCBI Taxonomy" id="376427"/>
    <lineage>
        <taxon>Bacteria</taxon>
        <taxon>Pseudomonadati</taxon>
        <taxon>Pseudomonadota</taxon>
        <taxon>Gammaproteobacteria</taxon>
        <taxon>Oceanospirillales</taxon>
        <taxon>Halomonadaceae</taxon>
        <taxon>Billgrantia</taxon>
    </lineage>
</organism>
<dbReference type="InterPro" id="IPR017946">
    <property type="entry name" value="PLC-like_Pdiesterase_TIM-brl"/>
</dbReference>
<evidence type="ECO:0000313" key="3">
    <source>
        <dbReference type="EMBL" id="SDJ64239.1"/>
    </source>
</evidence>
<feature type="transmembrane region" description="Helical" evidence="1">
    <location>
        <begin position="72"/>
        <end position="98"/>
    </location>
</feature>
<keyword evidence="1" id="KW-0472">Membrane</keyword>
<feature type="transmembrane region" description="Helical" evidence="1">
    <location>
        <begin position="267"/>
        <end position="300"/>
    </location>
</feature>
<keyword evidence="4" id="KW-1185">Reference proteome</keyword>
<evidence type="ECO:0000256" key="1">
    <source>
        <dbReference type="SAM" id="Phobius"/>
    </source>
</evidence>
<dbReference type="RefSeq" id="WP_089685483.1">
    <property type="nucleotide sequence ID" value="NZ_FNES01000006.1"/>
</dbReference>
<dbReference type="EMBL" id="FNES01000006">
    <property type="protein sequence ID" value="SDJ64239.1"/>
    <property type="molecule type" value="Genomic_DNA"/>
</dbReference>
<evidence type="ECO:0000259" key="2">
    <source>
        <dbReference type="PROSITE" id="PS51704"/>
    </source>
</evidence>
<dbReference type="GO" id="GO:0006629">
    <property type="term" value="P:lipid metabolic process"/>
    <property type="evidence" value="ECO:0007669"/>
    <property type="project" value="InterPro"/>
</dbReference>
<evidence type="ECO:0000313" key="4">
    <source>
        <dbReference type="Proteomes" id="UP000198525"/>
    </source>
</evidence>
<protein>
    <submittedName>
        <fullName evidence="3">Glycerophosphoryl diester phosphodiesterase</fullName>
    </submittedName>
</protein>
<dbReference type="PANTHER" id="PTHR46211:SF1">
    <property type="entry name" value="GLYCEROPHOSPHODIESTER PHOSPHODIESTERASE, CYTOPLASMIC"/>
    <property type="match status" value="1"/>
</dbReference>
<feature type="transmembrane region" description="Helical" evidence="1">
    <location>
        <begin position="119"/>
        <end position="148"/>
    </location>
</feature>
<dbReference type="AlphaFoldDB" id="A0A1G8VE46"/>
<feature type="domain" description="GP-PDE" evidence="2">
    <location>
        <begin position="350"/>
        <end position="605"/>
    </location>
</feature>
<accession>A0A1G8VE46</accession>
<dbReference type="SUPFAM" id="SSF51695">
    <property type="entry name" value="PLC-like phosphodiesterases"/>
    <property type="match status" value="1"/>
</dbReference>